<name>A0ABX8YLU8_9PSED</name>
<organism evidence="2 3">
    <name type="scientific">Pseudomonas germanica</name>
    <dbReference type="NCBI Taxonomy" id="2815720"/>
    <lineage>
        <taxon>Bacteria</taxon>
        <taxon>Pseudomonadati</taxon>
        <taxon>Pseudomonadota</taxon>
        <taxon>Gammaproteobacteria</taxon>
        <taxon>Pseudomonadales</taxon>
        <taxon>Pseudomonadaceae</taxon>
        <taxon>Pseudomonas</taxon>
    </lineage>
</organism>
<dbReference type="Gene3D" id="2.40.30.170">
    <property type="match status" value="1"/>
</dbReference>
<accession>A0ABX8YLU8</accession>
<dbReference type="PANTHER" id="PTHR30469:SF15">
    <property type="entry name" value="HLYD FAMILY OF SECRETION PROTEINS"/>
    <property type="match status" value="1"/>
</dbReference>
<comment type="similarity">
    <text evidence="1">Belongs to the membrane fusion protein (MFP) (TC 8.A.1) family.</text>
</comment>
<dbReference type="Gene3D" id="2.40.50.100">
    <property type="match status" value="1"/>
</dbReference>
<dbReference type="Gene3D" id="2.40.420.20">
    <property type="match status" value="1"/>
</dbReference>
<dbReference type="EMBL" id="CP071586">
    <property type="protein sequence ID" value="QYY80503.1"/>
    <property type="molecule type" value="Genomic_DNA"/>
</dbReference>
<keyword evidence="3" id="KW-1185">Reference proteome</keyword>
<proteinExistence type="inferred from homology"/>
<dbReference type="PANTHER" id="PTHR30469">
    <property type="entry name" value="MULTIDRUG RESISTANCE PROTEIN MDTA"/>
    <property type="match status" value="1"/>
</dbReference>
<protein>
    <submittedName>
        <fullName evidence="2">Efflux RND transporter periplasmic adaptor subunit</fullName>
    </submittedName>
</protein>
<sequence length="376" mass="40558">MQYFFDAPRSLSRILQSSCWCLGLFAMVLSGCSREQAAAPLFNRAVKVEVVKEDHVGNLSATGVVRQRHRAALAFESGGRLAQLNVDVGDSFKSGQMLATLDLQPARLRLQQAQAASRFGLAQEAERSSNLRRQQHLFAAGSVAQSVVEAASVAYQQALAERRRADSELALARREVERGQMVAPFVGRVVARHSEQFAQLTSNQVVLEVESVGDQQVVAAIPIDQAAQLKPGDSAVAYDTRLPATAFDLVLEGISPRADNGLVQTCIFRLRNSSAMLSSGTTVLLKTNSQGPRRLFVPMQALRMGADGSHAQVFVYHSDDRRVAIRDVSLLGIDRGRAVIASGLVGGEQVVTAGVAFLSDGQAVSMFQPTSRLARN</sequence>
<evidence type="ECO:0000313" key="2">
    <source>
        <dbReference type="EMBL" id="QYY80503.1"/>
    </source>
</evidence>
<dbReference type="RefSeq" id="WP_220556756.1">
    <property type="nucleotide sequence ID" value="NZ_CP071586.1"/>
</dbReference>
<dbReference type="Gene3D" id="1.10.287.470">
    <property type="entry name" value="Helix hairpin bin"/>
    <property type="match status" value="1"/>
</dbReference>
<evidence type="ECO:0000313" key="3">
    <source>
        <dbReference type="Proteomes" id="UP000824588"/>
    </source>
</evidence>
<gene>
    <name evidence="2" type="ORF">J0G10_22590</name>
</gene>
<dbReference type="SUPFAM" id="SSF111369">
    <property type="entry name" value="HlyD-like secretion proteins"/>
    <property type="match status" value="1"/>
</dbReference>
<dbReference type="Proteomes" id="UP000824588">
    <property type="component" value="Chromosome"/>
</dbReference>
<dbReference type="NCBIfam" id="TIGR01730">
    <property type="entry name" value="RND_mfp"/>
    <property type="match status" value="1"/>
</dbReference>
<dbReference type="InterPro" id="IPR006143">
    <property type="entry name" value="RND_pump_MFP"/>
</dbReference>
<evidence type="ECO:0000256" key="1">
    <source>
        <dbReference type="ARBA" id="ARBA00009477"/>
    </source>
</evidence>
<reference evidence="2 3" key="1">
    <citation type="journal article" date="2022" name="Int. J. Syst. Evol. Microbiol.">
        <title>Pseudomonas germanica sp. nov., isolated from Iris germanica rhizomes.</title>
        <authorList>
            <person name="Atanasov K.E."/>
            <person name="Galbis D.M."/>
            <person name="Gallego J."/>
            <person name="Serpico A."/>
            <person name="Bosch M."/>
            <person name="Altabella T."/>
            <person name="Ferrer A."/>
        </authorList>
    </citation>
    <scope>NUCLEOTIDE SEQUENCE [LARGE SCALE GENOMIC DNA]</scope>
    <source>
        <strain evidence="2 3">FIT28</strain>
    </source>
</reference>